<gene>
    <name evidence="2" type="ORF">L596_015927</name>
</gene>
<proteinExistence type="predicted"/>
<reference evidence="2 3" key="2">
    <citation type="journal article" date="2019" name="G3 (Bethesda)">
        <title>Hybrid Assembly of the Genome of the Entomopathogenic Nematode Steinernema carpocapsae Identifies the X-Chromosome.</title>
        <authorList>
            <person name="Serra L."/>
            <person name="Macchietto M."/>
            <person name="Macias-Munoz A."/>
            <person name="McGill C.J."/>
            <person name="Rodriguez I.M."/>
            <person name="Rodriguez B."/>
            <person name="Murad R."/>
            <person name="Mortazavi A."/>
        </authorList>
    </citation>
    <scope>NUCLEOTIDE SEQUENCE [LARGE SCALE GENOMIC DNA]</scope>
    <source>
        <strain evidence="2 3">ALL</strain>
    </source>
</reference>
<reference evidence="2 3" key="1">
    <citation type="journal article" date="2015" name="Genome Biol.">
        <title>Comparative genomics of Steinernema reveals deeply conserved gene regulatory networks.</title>
        <authorList>
            <person name="Dillman A.R."/>
            <person name="Macchietto M."/>
            <person name="Porter C.F."/>
            <person name="Rogers A."/>
            <person name="Williams B."/>
            <person name="Antoshechkin I."/>
            <person name="Lee M.M."/>
            <person name="Goodwin Z."/>
            <person name="Lu X."/>
            <person name="Lewis E.E."/>
            <person name="Goodrich-Blair H."/>
            <person name="Stock S.P."/>
            <person name="Adams B.J."/>
            <person name="Sternberg P.W."/>
            <person name="Mortazavi A."/>
        </authorList>
    </citation>
    <scope>NUCLEOTIDE SEQUENCE [LARGE SCALE GENOMIC DNA]</scope>
    <source>
        <strain evidence="2 3">ALL</strain>
    </source>
</reference>
<sequence>MARNGFKTAQYVFLTLVPCTIAVGYDGIGIAIIRRSKLSFFFAIVKFLVIALIRPSFSTCNLGVFDRSTNLVAVCLKMELDTSNDSDLVLYVKFGIVMTKLGQDFVFGKVIFKRF</sequence>
<keyword evidence="1" id="KW-0812">Transmembrane</keyword>
<dbReference type="AlphaFoldDB" id="A0A4U5NGF2"/>
<dbReference type="EMBL" id="AZBU02000004">
    <property type="protein sequence ID" value="TKR82159.1"/>
    <property type="molecule type" value="Genomic_DNA"/>
</dbReference>
<protein>
    <submittedName>
        <fullName evidence="2">Uncharacterized protein</fullName>
    </submittedName>
</protein>
<keyword evidence="3" id="KW-1185">Reference proteome</keyword>
<keyword evidence="1" id="KW-0472">Membrane</keyword>
<organism evidence="2 3">
    <name type="scientific">Steinernema carpocapsae</name>
    <name type="common">Entomopathogenic nematode</name>
    <dbReference type="NCBI Taxonomy" id="34508"/>
    <lineage>
        <taxon>Eukaryota</taxon>
        <taxon>Metazoa</taxon>
        <taxon>Ecdysozoa</taxon>
        <taxon>Nematoda</taxon>
        <taxon>Chromadorea</taxon>
        <taxon>Rhabditida</taxon>
        <taxon>Tylenchina</taxon>
        <taxon>Panagrolaimomorpha</taxon>
        <taxon>Strongyloidoidea</taxon>
        <taxon>Steinernematidae</taxon>
        <taxon>Steinernema</taxon>
    </lineage>
</organism>
<comment type="caution">
    <text evidence="2">The sequence shown here is derived from an EMBL/GenBank/DDBJ whole genome shotgun (WGS) entry which is preliminary data.</text>
</comment>
<accession>A0A4U5NGF2</accession>
<evidence type="ECO:0000313" key="3">
    <source>
        <dbReference type="Proteomes" id="UP000298663"/>
    </source>
</evidence>
<evidence type="ECO:0000313" key="2">
    <source>
        <dbReference type="EMBL" id="TKR82159.1"/>
    </source>
</evidence>
<dbReference type="Proteomes" id="UP000298663">
    <property type="component" value="Unassembled WGS sequence"/>
</dbReference>
<evidence type="ECO:0000256" key="1">
    <source>
        <dbReference type="SAM" id="Phobius"/>
    </source>
</evidence>
<keyword evidence="1" id="KW-1133">Transmembrane helix</keyword>
<feature type="transmembrane region" description="Helical" evidence="1">
    <location>
        <begin position="40"/>
        <end position="57"/>
    </location>
</feature>
<feature type="transmembrane region" description="Helical" evidence="1">
    <location>
        <begin position="12"/>
        <end position="33"/>
    </location>
</feature>
<name>A0A4U5NGF2_STECR</name>